<protein>
    <submittedName>
        <fullName evidence="1">Uncharacterized protein</fullName>
    </submittedName>
</protein>
<dbReference type="PATRIC" id="fig|1365250.3.peg.1320"/>
<dbReference type="EMBL" id="AUYB01000092">
    <property type="protein sequence ID" value="KZN40958.1"/>
    <property type="molecule type" value="Genomic_DNA"/>
</dbReference>
<comment type="caution">
    <text evidence="1">The sequence shown here is derived from an EMBL/GenBank/DDBJ whole genome shotgun (WGS) entry which is preliminary data.</text>
</comment>
<reference evidence="1 2" key="1">
    <citation type="submission" date="2013-07" db="EMBL/GenBank/DDBJ databases">
        <title>Comparative Genomic and Metabolomic Analysis of Twelve Strains of Pseudoalteromonas luteoviolacea.</title>
        <authorList>
            <person name="Vynne N.G."/>
            <person name="Mansson M."/>
            <person name="Gram L."/>
        </authorList>
    </citation>
    <scope>NUCLEOTIDE SEQUENCE [LARGE SCALE GENOMIC DNA]</scope>
    <source>
        <strain evidence="1 2">DSM 6061</strain>
    </source>
</reference>
<proteinExistence type="predicted"/>
<sequence>MTWFKNKKKCQTCKVLEVNIVHDKRLCNTLVCHQAHLLITYCYGHDVCSNTVLYDESFYARFKASKQSHILADDKTIWHL</sequence>
<organism evidence="1 2">
    <name type="scientific">Pseudoalteromonas luteoviolacea DSM 6061</name>
    <dbReference type="NCBI Taxonomy" id="1365250"/>
    <lineage>
        <taxon>Bacteria</taxon>
        <taxon>Pseudomonadati</taxon>
        <taxon>Pseudomonadota</taxon>
        <taxon>Gammaproteobacteria</taxon>
        <taxon>Alteromonadales</taxon>
        <taxon>Pseudoalteromonadaceae</taxon>
        <taxon>Pseudoalteromonas</taxon>
    </lineage>
</organism>
<dbReference type="Proteomes" id="UP000076643">
    <property type="component" value="Unassembled WGS sequence"/>
</dbReference>
<name>A0A166XVQ0_9GAMM</name>
<dbReference type="AlphaFoldDB" id="A0A166XVQ0"/>
<keyword evidence="2" id="KW-1185">Reference proteome</keyword>
<evidence type="ECO:0000313" key="1">
    <source>
        <dbReference type="EMBL" id="KZN40958.1"/>
    </source>
</evidence>
<gene>
    <name evidence="1" type="ORF">N475_00860</name>
</gene>
<accession>A0A166XVQ0</accession>
<dbReference type="RefSeq" id="WP_063364883.1">
    <property type="nucleotide sequence ID" value="NZ_AQHB01000023.1"/>
</dbReference>
<evidence type="ECO:0000313" key="2">
    <source>
        <dbReference type="Proteomes" id="UP000076643"/>
    </source>
</evidence>